<proteinExistence type="predicted"/>
<gene>
    <name evidence="2" type="ORF">ACFOZ7_14920</name>
</gene>
<evidence type="ECO:0000313" key="2">
    <source>
        <dbReference type="EMBL" id="MFC4248204.1"/>
    </source>
</evidence>
<dbReference type="AlphaFoldDB" id="A0ABD5P1R9"/>
<feature type="transmembrane region" description="Helical" evidence="1">
    <location>
        <begin position="21"/>
        <end position="40"/>
    </location>
</feature>
<evidence type="ECO:0000313" key="3">
    <source>
        <dbReference type="Proteomes" id="UP001595821"/>
    </source>
</evidence>
<organism evidence="2 3">
    <name type="scientific">Natribaculum luteum</name>
    <dbReference type="NCBI Taxonomy" id="1586232"/>
    <lineage>
        <taxon>Archaea</taxon>
        <taxon>Methanobacteriati</taxon>
        <taxon>Methanobacteriota</taxon>
        <taxon>Stenosarchaea group</taxon>
        <taxon>Halobacteria</taxon>
        <taxon>Halobacteriales</taxon>
        <taxon>Natrialbaceae</taxon>
        <taxon>Natribaculum</taxon>
    </lineage>
</organism>
<dbReference type="GeneID" id="71852996"/>
<comment type="caution">
    <text evidence="2">The sequence shown here is derived from an EMBL/GenBank/DDBJ whole genome shotgun (WGS) entry which is preliminary data.</text>
</comment>
<feature type="transmembrane region" description="Helical" evidence="1">
    <location>
        <begin position="46"/>
        <end position="65"/>
    </location>
</feature>
<accession>A0ABD5P1R9</accession>
<evidence type="ECO:0008006" key="4">
    <source>
        <dbReference type="Google" id="ProtNLM"/>
    </source>
</evidence>
<name>A0ABD5P1R9_9EURY</name>
<evidence type="ECO:0000256" key="1">
    <source>
        <dbReference type="SAM" id="Phobius"/>
    </source>
</evidence>
<protein>
    <recommendedName>
        <fullName evidence="4">DUF3093 domain-containing protein</fullName>
    </recommendedName>
</protein>
<sequence length="158" mass="16808">MHLDQQSQDADWNGTVPSAHDARVVALVVVIAAVAASLNLPYGGPVVAVVAFGVLAGGGIGSHLLGERRLRRLTDGLVERWAAADAQIDDVTRTSTGLRTEWVVHTAEGPITVSGLALAPISKLSIEWSGTGDTFSASNVERDLDRIAAEWRREVFEL</sequence>
<dbReference type="EMBL" id="JBHSDJ010000117">
    <property type="protein sequence ID" value="MFC4248204.1"/>
    <property type="molecule type" value="Genomic_DNA"/>
</dbReference>
<keyword evidence="1" id="KW-0812">Transmembrane</keyword>
<keyword evidence="1" id="KW-0472">Membrane</keyword>
<dbReference type="RefSeq" id="WP_246972407.1">
    <property type="nucleotide sequence ID" value="NZ_CP095397.1"/>
</dbReference>
<keyword evidence="1" id="KW-1133">Transmembrane helix</keyword>
<reference evidence="2 3" key="1">
    <citation type="journal article" date="2014" name="Int. J. Syst. Evol. Microbiol.">
        <title>Complete genome sequence of Corynebacterium casei LMG S-19264T (=DSM 44701T), isolated from a smear-ripened cheese.</title>
        <authorList>
            <consortium name="US DOE Joint Genome Institute (JGI-PGF)"/>
            <person name="Walter F."/>
            <person name="Albersmeier A."/>
            <person name="Kalinowski J."/>
            <person name="Ruckert C."/>
        </authorList>
    </citation>
    <scope>NUCLEOTIDE SEQUENCE [LARGE SCALE GENOMIC DNA]</scope>
    <source>
        <strain evidence="2 3">IBRC-M 10912</strain>
    </source>
</reference>
<dbReference type="Proteomes" id="UP001595821">
    <property type="component" value="Unassembled WGS sequence"/>
</dbReference>